<reference evidence="3 4" key="1">
    <citation type="journal article" date="2008" name="Science">
        <title>The Physcomitrella genome reveals evolutionary insights into the conquest of land by plants.</title>
        <authorList>
            <person name="Rensing S."/>
            <person name="Lang D."/>
            <person name="Zimmer A."/>
            <person name="Terry A."/>
            <person name="Salamov A."/>
            <person name="Shapiro H."/>
            <person name="Nishiyama T."/>
            <person name="Perroud P.-F."/>
            <person name="Lindquist E."/>
            <person name="Kamisugi Y."/>
            <person name="Tanahashi T."/>
            <person name="Sakakibara K."/>
            <person name="Fujita T."/>
            <person name="Oishi K."/>
            <person name="Shin-I T."/>
            <person name="Kuroki Y."/>
            <person name="Toyoda A."/>
            <person name="Suzuki Y."/>
            <person name="Hashimoto A."/>
            <person name="Yamaguchi K."/>
            <person name="Sugano A."/>
            <person name="Kohara Y."/>
            <person name="Fujiyama A."/>
            <person name="Anterola A."/>
            <person name="Aoki S."/>
            <person name="Ashton N."/>
            <person name="Barbazuk W.B."/>
            <person name="Barker E."/>
            <person name="Bennetzen J."/>
            <person name="Bezanilla M."/>
            <person name="Blankenship R."/>
            <person name="Cho S.H."/>
            <person name="Dutcher S."/>
            <person name="Estelle M."/>
            <person name="Fawcett J.A."/>
            <person name="Gundlach H."/>
            <person name="Hanada K."/>
            <person name="Heyl A."/>
            <person name="Hicks K.A."/>
            <person name="Hugh J."/>
            <person name="Lohr M."/>
            <person name="Mayer K."/>
            <person name="Melkozernov A."/>
            <person name="Murata T."/>
            <person name="Nelson D."/>
            <person name="Pils B."/>
            <person name="Prigge M."/>
            <person name="Reiss B."/>
            <person name="Renner T."/>
            <person name="Rombauts S."/>
            <person name="Rushton P."/>
            <person name="Sanderfoot A."/>
            <person name="Schween G."/>
            <person name="Shiu S.-H."/>
            <person name="Stueber K."/>
            <person name="Theodoulou F.L."/>
            <person name="Tu H."/>
            <person name="Van de Peer Y."/>
            <person name="Verrier P.J."/>
            <person name="Waters E."/>
            <person name="Wood A."/>
            <person name="Yang L."/>
            <person name="Cove D."/>
            <person name="Cuming A."/>
            <person name="Hasebe M."/>
            <person name="Lucas S."/>
            <person name="Mishler D.B."/>
            <person name="Reski R."/>
            <person name="Grigoriev I."/>
            <person name="Quatrano R.S."/>
            <person name="Boore J.L."/>
        </authorList>
    </citation>
    <scope>NUCLEOTIDE SEQUENCE [LARGE SCALE GENOMIC DNA]</scope>
    <source>
        <strain evidence="3 4">cv. Gransden 2004</strain>
    </source>
</reference>
<dbReference type="AlphaFoldDB" id="A0A7I4BJZ3"/>
<name>A0A7I4BJZ3_PHYPA</name>
<protein>
    <submittedName>
        <fullName evidence="3">Uncharacterized protein</fullName>
    </submittedName>
</protein>
<keyword evidence="2" id="KW-0677">Repeat</keyword>
<reference evidence="3 4" key="2">
    <citation type="journal article" date="2018" name="Plant J.">
        <title>The Physcomitrella patens chromosome-scale assembly reveals moss genome structure and evolution.</title>
        <authorList>
            <person name="Lang D."/>
            <person name="Ullrich K.K."/>
            <person name="Murat F."/>
            <person name="Fuchs J."/>
            <person name="Jenkins J."/>
            <person name="Haas F.B."/>
            <person name="Piednoel M."/>
            <person name="Gundlach H."/>
            <person name="Van Bel M."/>
            <person name="Meyberg R."/>
            <person name="Vives C."/>
            <person name="Morata J."/>
            <person name="Symeonidi A."/>
            <person name="Hiss M."/>
            <person name="Muchero W."/>
            <person name="Kamisugi Y."/>
            <person name="Saleh O."/>
            <person name="Blanc G."/>
            <person name="Decker E.L."/>
            <person name="van Gessel N."/>
            <person name="Grimwood J."/>
            <person name="Hayes R.D."/>
            <person name="Graham S.W."/>
            <person name="Gunter L.E."/>
            <person name="McDaniel S.F."/>
            <person name="Hoernstein S.N.W."/>
            <person name="Larsson A."/>
            <person name="Li F.W."/>
            <person name="Perroud P.F."/>
            <person name="Phillips J."/>
            <person name="Ranjan P."/>
            <person name="Rokshar D.S."/>
            <person name="Rothfels C.J."/>
            <person name="Schneider L."/>
            <person name="Shu S."/>
            <person name="Stevenson D.W."/>
            <person name="Thummler F."/>
            <person name="Tillich M."/>
            <person name="Villarreal Aguilar J.C."/>
            <person name="Widiez T."/>
            <person name="Wong G.K."/>
            <person name="Wymore A."/>
            <person name="Zhang Y."/>
            <person name="Zimmer A.D."/>
            <person name="Quatrano R.S."/>
            <person name="Mayer K.F.X."/>
            <person name="Goodstein D."/>
            <person name="Casacuberta J.M."/>
            <person name="Vandepoele K."/>
            <person name="Reski R."/>
            <person name="Cuming A.C."/>
            <person name="Tuskan G.A."/>
            <person name="Maumus F."/>
            <person name="Salse J."/>
            <person name="Schmutz J."/>
            <person name="Rensing S.A."/>
        </authorList>
    </citation>
    <scope>NUCLEOTIDE SEQUENCE [LARGE SCALE GENOMIC DNA]</scope>
    <source>
        <strain evidence="3 4">cv. Gransden 2004</strain>
    </source>
</reference>
<dbReference type="InterPro" id="IPR036322">
    <property type="entry name" value="WD40_repeat_dom_sf"/>
</dbReference>
<keyword evidence="1" id="KW-0853">WD repeat</keyword>
<keyword evidence="4" id="KW-1185">Reference proteome</keyword>
<dbReference type="EMBL" id="ABEU02000019">
    <property type="status" value="NOT_ANNOTATED_CDS"/>
    <property type="molecule type" value="Genomic_DNA"/>
</dbReference>
<dbReference type="InParanoid" id="A0A7I4BJZ3"/>
<sequence>MYGWSDHTLLVTGLLAGSGDSSVIVVSCSLEHTCKIWSLALGTLLRSVIFSTALNAVTLDPGEYGLYAGGADGRIFITASNFGVPITSGILTDGVLGTDTALIGHILEICNDNDRKPRKVIHTQLF</sequence>
<dbReference type="Proteomes" id="UP000006727">
    <property type="component" value="Chromosome 19"/>
</dbReference>
<evidence type="ECO:0000313" key="4">
    <source>
        <dbReference type="Proteomes" id="UP000006727"/>
    </source>
</evidence>
<dbReference type="PANTHER" id="PTHR18763:SF0">
    <property type="entry name" value="WD REPEAT-CONTAINING PROTEIN 18"/>
    <property type="match status" value="1"/>
</dbReference>
<dbReference type="EnsemblPlants" id="Pp3c19_15330V3.3">
    <property type="protein sequence ID" value="Pp3c19_15330V3.3"/>
    <property type="gene ID" value="Pp3c19_15330"/>
</dbReference>
<proteinExistence type="predicted"/>
<organism evidence="3 4">
    <name type="scientific">Physcomitrium patens</name>
    <name type="common">Spreading-leaved earth moss</name>
    <name type="synonym">Physcomitrella patens</name>
    <dbReference type="NCBI Taxonomy" id="3218"/>
    <lineage>
        <taxon>Eukaryota</taxon>
        <taxon>Viridiplantae</taxon>
        <taxon>Streptophyta</taxon>
        <taxon>Embryophyta</taxon>
        <taxon>Bryophyta</taxon>
        <taxon>Bryophytina</taxon>
        <taxon>Bryopsida</taxon>
        <taxon>Funariidae</taxon>
        <taxon>Funariales</taxon>
        <taxon>Funariaceae</taxon>
        <taxon>Physcomitrium</taxon>
    </lineage>
</organism>
<dbReference type="Gene3D" id="2.130.10.10">
    <property type="entry name" value="YVTN repeat-like/Quinoprotein amine dehydrogenase"/>
    <property type="match status" value="1"/>
</dbReference>
<dbReference type="SUPFAM" id="SSF50978">
    <property type="entry name" value="WD40 repeat-like"/>
    <property type="match status" value="1"/>
</dbReference>
<evidence type="ECO:0000313" key="3">
    <source>
        <dbReference type="EnsemblPlants" id="Pp3c19_15330V3.3"/>
    </source>
</evidence>
<dbReference type="PANTHER" id="PTHR18763">
    <property type="entry name" value="WD-REPEAT PROTEIN 18"/>
    <property type="match status" value="1"/>
</dbReference>
<dbReference type="InterPro" id="IPR015943">
    <property type="entry name" value="WD40/YVTN_repeat-like_dom_sf"/>
</dbReference>
<evidence type="ECO:0000256" key="2">
    <source>
        <dbReference type="ARBA" id="ARBA00022737"/>
    </source>
</evidence>
<reference evidence="3" key="3">
    <citation type="submission" date="2020-12" db="UniProtKB">
        <authorList>
            <consortium name="EnsemblPlants"/>
        </authorList>
    </citation>
    <scope>IDENTIFICATION</scope>
</reference>
<dbReference type="InterPro" id="IPR045227">
    <property type="entry name" value="WDR18/Ipi3/RID3"/>
</dbReference>
<dbReference type="Gramene" id="Pp3c19_15330V3.3">
    <property type="protein sequence ID" value="Pp3c19_15330V3.3"/>
    <property type="gene ID" value="Pp3c19_15330"/>
</dbReference>
<evidence type="ECO:0000256" key="1">
    <source>
        <dbReference type="ARBA" id="ARBA00022574"/>
    </source>
</evidence>
<accession>A0A7I4BJZ3</accession>